<keyword evidence="2" id="KW-1185">Reference proteome</keyword>
<reference evidence="1 2" key="1">
    <citation type="submission" date="2019-06" db="EMBL/GenBank/DDBJ databases">
        <title>Genome Sequence of the Brown Rot Fungal Pathogen Monilinia laxa.</title>
        <authorList>
            <person name="De Miccolis Angelini R.M."/>
            <person name="Landi L."/>
            <person name="Abate D."/>
            <person name="Pollastro S."/>
            <person name="Romanazzi G."/>
            <person name="Faretra F."/>
        </authorList>
    </citation>
    <scope>NUCLEOTIDE SEQUENCE [LARGE SCALE GENOMIC DNA]</scope>
    <source>
        <strain evidence="1 2">Mlax316</strain>
    </source>
</reference>
<evidence type="ECO:0000313" key="2">
    <source>
        <dbReference type="Proteomes" id="UP000326757"/>
    </source>
</evidence>
<sequence>MFRIWEGRMGGNLTLLHLGDQFLVEETTGLLVKRTVDSNNITLRQHLLQVRNSSTSDLLLNLRLKRLVIKVQQLLAVKRLQSSQDTLTDSTHCNGTDDLALEIKLVLGGGCNVPLASLDLLVCGYKVADQNQDGHDDVLGDRYDVGSGYLGNGDTAVSLIGSVEIDVVGSNTGCDGDLEVLGLGETLGCEVAWVETRMAEC</sequence>
<organism evidence="1 2">
    <name type="scientific">Monilinia laxa</name>
    <name type="common">Brown rot fungus</name>
    <name type="synonym">Sclerotinia laxa</name>
    <dbReference type="NCBI Taxonomy" id="61186"/>
    <lineage>
        <taxon>Eukaryota</taxon>
        <taxon>Fungi</taxon>
        <taxon>Dikarya</taxon>
        <taxon>Ascomycota</taxon>
        <taxon>Pezizomycotina</taxon>
        <taxon>Leotiomycetes</taxon>
        <taxon>Helotiales</taxon>
        <taxon>Sclerotiniaceae</taxon>
        <taxon>Monilinia</taxon>
    </lineage>
</organism>
<name>A0A5N6JV32_MONLA</name>
<protein>
    <submittedName>
        <fullName evidence="1">Uncharacterized protein</fullName>
    </submittedName>
</protein>
<accession>A0A5N6JV32</accession>
<gene>
    <name evidence="1" type="ORF">EYC80_006584</name>
</gene>
<proteinExistence type="predicted"/>
<dbReference type="EMBL" id="VIGI01000014">
    <property type="protein sequence ID" value="KAB8291790.1"/>
    <property type="molecule type" value="Genomic_DNA"/>
</dbReference>
<dbReference type="AlphaFoldDB" id="A0A5N6JV32"/>
<dbReference type="OrthoDB" id="10606930at2759"/>
<dbReference type="Proteomes" id="UP000326757">
    <property type="component" value="Unassembled WGS sequence"/>
</dbReference>
<evidence type="ECO:0000313" key="1">
    <source>
        <dbReference type="EMBL" id="KAB8291790.1"/>
    </source>
</evidence>
<comment type="caution">
    <text evidence="1">The sequence shown here is derived from an EMBL/GenBank/DDBJ whole genome shotgun (WGS) entry which is preliminary data.</text>
</comment>